<feature type="compositionally biased region" description="Basic and acidic residues" evidence="16">
    <location>
        <begin position="954"/>
        <end position="965"/>
    </location>
</feature>
<evidence type="ECO:0000256" key="8">
    <source>
        <dbReference type="ARBA" id="ARBA00022840"/>
    </source>
</evidence>
<dbReference type="HAMAP" id="MF_00252">
    <property type="entry name" value="Lys_tRNA_synth_class2"/>
    <property type="match status" value="1"/>
</dbReference>
<keyword evidence="7" id="KW-0547">Nucleotide-binding</keyword>
<feature type="coiled-coil region" evidence="15">
    <location>
        <begin position="809"/>
        <end position="836"/>
    </location>
</feature>
<dbReference type="GO" id="GO:0004824">
    <property type="term" value="F:lysine-tRNA ligase activity"/>
    <property type="evidence" value="ECO:0007669"/>
    <property type="project" value="UniProtKB-EC"/>
</dbReference>
<evidence type="ECO:0000256" key="15">
    <source>
        <dbReference type="SAM" id="Coils"/>
    </source>
</evidence>
<dbReference type="Gene3D" id="2.40.50.140">
    <property type="entry name" value="Nucleic acid-binding proteins"/>
    <property type="match status" value="1"/>
</dbReference>
<dbReference type="EC" id="6.1.1.6" evidence="4 14"/>
<dbReference type="InterPro" id="IPR004364">
    <property type="entry name" value="Aa-tRNA-synt_II"/>
</dbReference>
<dbReference type="FunFam" id="3.30.930.10:FF:000238">
    <property type="entry name" value="Lysine--tRNA ligase"/>
    <property type="match status" value="1"/>
</dbReference>
<evidence type="ECO:0000259" key="17">
    <source>
        <dbReference type="PROSITE" id="PS50862"/>
    </source>
</evidence>
<dbReference type="EMBL" id="JABANP010000016">
    <property type="protein sequence ID" value="KAF4695927.1"/>
    <property type="molecule type" value="Genomic_DNA"/>
</dbReference>
<evidence type="ECO:0000256" key="1">
    <source>
        <dbReference type="ARBA" id="ARBA00004496"/>
    </source>
</evidence>
<dbReference type="PROSITE" id="PS50862">
    <property type="entry name" value="AA_TRNA_LIGASE_II"/>
    <property type="match status" value="1"/>
</dbReference>
<feature type="compositionally biased region" description="Polar residues" evidence="16">
    <location>
        <begin position="966"/>
        <end position="983"/>
    </location>
</feature>
<keyword evidence="11" id="KW-0030">Aminoacyl-tRNA synthetase</keyword>
<dbReference type="AlphaFoldDB" id="A0A7J6PJ07"/>
<dbReference type="OrthoDB" id="21243at2759"/>
<comment type="catalytic activity">
    <reaction evidence="13 14">
        <text>tRNA(Lys) + L-lysine + ATP = L-lysyl-tRNA(Lys) + AMP + diphosphate</text>
        <dbReference type="Rhea" id="RHEA:20792"/>
        <dbReference type="Rhea" id="RHEA-COMP:9696"/>
        <dbReference type="Rhea" id="RHEA-COMP:9697"/>
        <dbReference type="ChEBI" id="CHEBI:30616"/>
        <dbReference type="ChEBI" id="CHEBI:32551"/>
        <dbReference type="ChEBI" id="CHEBI:33019"/>
        <dbReference type="ChEBI" id="CHEBI:78442"/>
        <dbReference type="ChEBI" id="CHEBI:78529"/>
        <dbReference type="ChEBI" id="CHEBI:456215"/>
        <dbReference type="EC" id="6.1.1.6"/>
    </reaction>
</comment>
<dbReference type="Proteomes" id="UP000541610">
    <property type="component" value="Unassembled WGS sequence"/>
</dbReference>
<dbReference type="PANTHER" id="PTHR42918">
    <property type="entry name" value="LYSYL-TRNA SYNTHETASE"/>
    <property type="match status" value="1"/>
</dbReference>
<dbReference type="GO" id="GO:0000049">
    <property type="term" value="F:tRNA binding"/>
    <property type="evidence" value="ECO:0007669"/>
    <property type="project" value="TreeGrafter"/>
</dbReference>
<dbReference type="InterPro" id="IPR018149">
    <property type="entry name" value="Lys-tRNA-synth_II_C"/>
</dbReference>
<dbReference type="InterPro" id="IPR045864">
    <property type="entry name" value="aa-tRNA-synth_II/BPL/LPL"/>
</dbReference>
<feature type="compositionally biased region" description="Polar residues" evidence="16">
    <location>
        <begin position="14"/>
        <end position="23"/>
    </location>
</feature>
<feature type="region of interest" description="Disordered" evidence="16">
    <location>
        <begin position="694"/>
        <end position="739"/>
    </location>
</feature>
<evidence type="ECO:0000256" key="5">
    <source>
        <dbReference type="ARBA" id="ARBA00022490"/>
    </source>
</evidence>
<comment type="similarity">
    <text evidence="2">Belongs to the class-II aminoacyl-tRNA synthetase family.</text>
</comment>
<comment type="subcellular location">
    <subcellularLocation>
        <location evidence="1">Cytoplasm</location>
    </subcellularLocation>
</comment>
<keyword evidence="5" id="KW-0963">Cytoplasm</keyword>
<dbReference type="GO" id="GO:0005524">
    <property type="term" value="F:ATP binding"/>
    <property type="evidence" value="ECO:0007669"/>
    <property type="project" value="UniProtKB-KW"/>
</dbReference>
<evidence type="ECO:0000256" key="11">
    <source>
        <dbReference type="ARBA" id="ARBA00023146"/>
    </source>
</evidence>
<dbReference type="NCBIfam" id="TIGR00499">
    <property type="entry name" value="lysS_bact"/>
    <property type="match status" value="1"/>
</dbReference>
<evidence type="ECO:0000256" key="6">
    <source>
        <dbReference type="ARBA" id="ARBA00022598"/>
    </source>
</evidence>
<evidence type="ECO:0000256" key="9">
    <source>
        <dbReference type="ARBA" id="ARBA00022917"/>
    </source>
</evidence>
<evidence type="ECO:0000256" key="4">
    <source>
        <dbReference type="ARBA" id="ARBA00013166"/>
    </source>
</evidence>
<feature type="region of interest" description="Disordered" evidence="16">
    <location>
        <begin position="1"/>
        <end position="70"/>
    </location>
</feature>
<dbReference type="NCBIfam" id="NF001756">
    <property type="entry name" value="PRK00484.1"/>
    <property type="match status" value="1"/>
</dbReference>
<protein>
    <recommendedName>
        <fullName evidence="4 14">Lysine--tRNA ligase</fullName>
        <ecNumber evidence="4 14">6.1.1.6</ecNumber>
    </recommendedName>
    <alternativeName>
        <fullName evidence="12 14">Lysyl-tRNA synthetase</fullName>
    </alternativeName>
</protein>
<dbReference type="InterPro" id="IPR044136">
    <property type="entry name" value="Lys-tRNA-ligase_II_N"/>
</dbReference>
<dbReference type="InterPro" id="IPR006195">
    <property type="entry name" value="aa-tRNA-synth_II"/>
</dbReference>
<feature type="compositionally biased region" description="Acidic residues" evidence="16">
    <location>
        <begin position="696"/>
        <end position="710"/>
    </location>
</feature>
<dbReference type="Pfam" id="PF00152">
    <property type="entry name" value="tRNA-synt_2"/>
    <property type="match status" value="1"/>
</dbReference>
<gene>
    <name evidence="18" type="ORF">FOZ60_003091</name>
</gene>
<evidence type="ECO:0000313" key="18">
    <source>
        <dbReference type="EMBL" id="KAF4695927.1"/>
    </source>
</evidence>
<feature type="compositionally biased region" description="Low complexity" evidence="16">
    <location>
        <begin position="54"/>
        <end position="63"/>
    </location>
</feature>
<dbReference type="Gene3D" id="3.30.930.10">
    <property type="entry name" value="Bira Bifunctional Protein, Domain 2"/>
    <property type="match status" value="1"/>
</dbReference>
<dbReference type="Pfam" id="PF01336">
    <property type="entry name" value="tRNA_anti-codon"/>
    <property type="match status" value="1"/>
</dbReference>
<comment type="caution">
    <text evidence="18">The sequence shown here is derived from an EMBL/GenBank/DDBJ whole genome shotgun (WGS) entry which is preliminary data.</text>
</comment>
<keyword evidence="6" id="KW-0436">Ligase</keyword>
<organism evidence="18 19">
    <name type="scientific">Perkinsus olseni</name>
    <name type="common">Perkinsus atlanticus</name>
    <dbReference type="NCBI Taxonomy" id="32597"/>
    <lineage>
        <taxon>Eukaryota</taxon>
        <taxon>Sar</taxon>
        <taxon>Alveolata</taxon>
        <taxon>Perkinsozoa</taxon>
        <taxon>Perkinsea</taxon>
        <taxon>Perkinsida</taxon>
        <taxon>Perkinsidae</taxon>
        <taxon>Perkinsus</taxon>
    </lineage>
</organism>
<evidence type="ECO:0000256" key="16">
    <source>
        <dbReference type="SAM" id="MobiDB-lite"/>
    </source>
</evidence>
<proteinExistence type="inferred from homology"/>
<dbReference type="PANTHER" id="PTHR42918:SF9">
    <property type="entry name" value="LYSINE--TRNA LIGASE"/>
    <property type="match status" value="1"/>
</dbReference>
<dbReference type="InterPro" id="IPR018612">
    <property type="entry name" value="NSRP1_N"/>
</dbReference>
<dbReference type="CDD" id="cd04322">
    <property type="entry name" value="LysRS_N"/>
    <property type="match status" value="1"/>
</dbReference>
<feature type="domain" description="Aminoacyl-transfer RNA synthetases class-II family profile" evidence="17">
    <location>
        <begin position="245"/>
        <end position="571"/>
    </location>
</feature>
<evidence type="ECO:0000256" key="7">
    <source>
        <dbReference type="ARBA" id="ARBA00022741"/>
    </source>
</evidence>
<name>A0A7J6PJ07_PEROL</name>
<evidence type="ECO:0000256" key="3">
    <source>
        <dbReference type="ARBA" id="ARBA00010126"/>
    </source>
</evidence>
<dbReference type="GO" id="GO:0006430">
    <property type="term" value="P:lysyl-tRNA aminoacylation"/>
    <property type="evidence" value="ECO:0007669"/>
    <property type="project" value="InterPro"/>
</dbReference>
<keyword evidence="8" id="KW-0067">ATP-binding</keyword>
<comment type="similarity">
    <text evidence="3">Belongs to the NSRP1 family.</text>
</comment>
<feature type="compositionally biased region" description="Basic residues" evidence="16">
    <location>
        <begin position="880"/>
        <end position="897"/>
    </location>
</feature>
<dbReference type="CDD" id="cd00775">
    <property type="entry name" value="LysRS_core"/>
    <property type="match status" value="1"/>
</dbReference>
<dbReference type="GO" id="GO:0000381">
    <property type="term" value="P:regulation of alternative mRNA splicing, via spliceosome"/>
    <property type="evidence" value="ECO:0007669"/>
    <property type="project" value="InterPro"/>
</dbReference>
<dbReference type="SUPFAM" id="SSF50249">
    <property type="entry name" value="Nucleic acid-binding proteins"/>
    <property type="match status" value="1"/>
</dbReference>
<dbReference type="FunFam" id="2.40.50.140:FF:000050">
    <property type="entry name" value="Lysine--tRNA ligase"/>
    <property type="match status" value="1"/>
</dbReference>
<evidence type="ECO:0000313" key="19">
    <source>
        <dbReference type="Proteomes" id="UP000541610"/>
    </source>
</evidence>
<dbReference type="PRINTS" id="PR00982">
    <property type="entry name" value="TRNASYNTHLYS"/>
</dbReference>
<dbReference type="Pfam" id="PF09745">
    <property type="entry name" value="NSRP1_N"/>
    <property type="match status" value="1"/>
</dbReference>
<keyword evidence="10 15" id="KW-0175">Coiled coil</keyword>
<feature type="region of interest" description="Disordered" evidence="16">
    <location>
        <begin position="949"/>
        <end position="983"/>
    </location>
</feature>
<evidence type="ECO:0000256" key="2">
    <source>
        <dbReference type="ARBA" id="ARBA00008226"/>
    </source>
</evidence>
<dbReference type="SUPFAM" id="SSF55681">
    <property type="entry name" value="Class II aaRS and biotin synthetases"/>
    <property type="match status" value="1"/>
</dbReference>
<evidence type="ECO:0000256" key="13">
    <source>
        <dbReference type="ARBA" id="ARBA00048573"/>
    </source>
</evidence>
<sequence length="983" mass="109555">MTTPAENPVAATTPVANDSTETPQKLPAHERKRLAREAKAAAAAAKKAEREAKMAAQKAAKAAKVSDEDLDPTQYRNNRLAELDAIRASGREAYPHKWPVDSTVAEVIKKYSDVEAGQHTGDVVCLAGRAMSKRESGKHMVFYDLWEDGHKIQVMSVAQDWAGDIDFATAHKEIHRGDIIGVKGVVGKSKRGELSIFPSEIRLLSTCMHMLPKAQFGLKDQEVRFRQRYLDLIMNPHVRETFQRRSQIIGYIRSYLGNRGFMEVETPMMNMIPGGATAKPFITHHNELDLDLYMRIAPELYLKMLVVGGLDRVFEIGKNFRNEGIDLTHNPEFTSCEFYMAYADYNDLMDMTEEMISGMVKSIFGSYKVTFHPEGPEGPASEIDFAPPWKRVSMVEEIERQSSVSLNRDFGSEEARQQLDDLATKFDVECPAPRTSARLLDKLCGFFIEDKIVNPTFITEHPQIMSPLAKWHRSKPGLTERFEGFVMGKEICNAYTELNDPVKQLACFTAQAKAKAEGDDEACDVDNGFVTALEYGLPPTGGWGLGVDRLCMFLTDNINIKEVILYPAMKPIVNKPAAEGEQQQKEEGVWLYLTMNFQLGPQKTTGHFATLSLKKGKPKPKARPQPAPSVNALFAESMAEDERSSGSGIAGPGPSSGVHAGHGRAGIAGLRASALSKIEKAEISDMAAAGVFDYDQGSDQEDGGEDDEVSSLDSGSSERLRRARPKEQALSPTEALNRPGLVHVTKEGALHAQDAFKNKHSKHMDHILLTADHRAKETDLIKMKFNRKEREKAKDEIGDEGEAFVTGAYIKKQEELKRFEERLKEESKEQEGEQRSSQNFLRNLLSSGRFARSNANEGIREKADEEDQEKAAALDDKERVRRKKRRRRRVSSRKLRRAVRLSWTPSRRCSHITFPKDRSGAIMGTDEQLAKQTMQANMKALEQVENAMSAGSNLEDRVMSAKERPSSAQLCSRPNTSLAGVSS</sequence>
<feature type="region of interest" description="Disordered" evidence="16">
    <location>
        <begin position="856"/>
        <end position="897"/>
    </location>
</feature>
<evidence type="ECO:0000256" key="10">
    <source>
        <dbReference type="ARBA" id="ARBA00023054"/>
    </source>
</evidence>
<dbReference type="InterPro" id="IPR004365">
    <property type="entry name" value="NA-bd_OB_tRNA"/>
</dbReference>
<dbReference type="GO" id="GO:0005829">
    <property type="term" value="C:cytosol"/>
    <property type="evidence" value="ECO:0007669"/>
    <property type="project" value="TreeGrafter"/>
</dbReference>
<dbReference type="InterPro" id="IPR012340">
    <property type="entry name" value="NA-bd_OB-fold"/>
</dbReference>
<feature type="region of interest" description="Disordered" evidence="16">
    <location>
        <begin position="637"/>
        <end position="662"/>
    </location>
</feature>
<accession>A0A7J6PJ07</accession>
<dbReference type="InterPro" id="IPR002313">
    <property type="entry name" value="Lys-tRNA-ligase_II"/>
</dbReference>
<keyword evidence="9" id="KW-0648">Protein biosynthesis</keyword>
<evidence type="ECO:0000256" key="12">
    <source>
        <dbReference type="ARBA" id="ARBA00030563"/>
    </source>
</evidence>
<reference evidence="18 19" key="1">
    <citation type="submission" date="2020-04" db="EMBL/GenBank/DDBJ databases">
        <title>Perkinsus olseni comparative genomics.</title>
        <authorList>
            <person name="Bogema D.R."/>
        </authorList>
    </citation>
    <scope>NUCLEOTIDE SEQUENCE [LARGE SCALE GENOMIC DNA]</scope>
    <source>
        <strain evidence="18">00978-12</strain>
    </source>
</reference>
<feature type="compositionally biased region" description="Basic and acidic residues" evidence="16">
    <location>
        <begin position="858"/>
        <end position="879"/>
    </location>
</feature>
<evidence type="ECO:0000256" key="14">
    <source>
        <dbReference type="RuleBase" id="RU003748"/>
    </source>
</evidence>